<proteinExistence type="predicted"/>
<dbReference type="AlphaFoldDB" id="A0A330L512"/>
<gene>
    <name evidence="1" type="ORF">NITLEN_20025</name>
</gene>
<dbReference type="InParanoid" id="A0A330L512"/>
<reference evidence="2" key="1">
    <citation type="submission" date="2018-04" db="EMBL/GenBank/DDBJ databases">
        <authorList>
            <person name="Lucker S."/>
            <person name="Sakoula D."/>
        </authorList>
    </citation>
    <scope>NUCLEOTIDE SEQUENCE [LARGE SCALE GENOMIC DNA]</scope>
</reference>
<name>A0A330L512_9BACT</name>
<organism evidence="1 2">
    <name type="scientific">Nitrospira lenta</name>
    <dbReference type="NCBI Taxonomy" id="1436998"/>
    <lineage>
        <taxon>Bacteria</taxon>
        <taxon>Pseudomonadati</taxon>
        <taxon>Nitrospirota</taxon>
        <taxon>Nitrospiria</taxon>
        <taxon>Nitrospirales</taxon>
        <taxon>Nitrospiraceae</taxon>
        <taxon>Nitrospira</taxon>
    </lineage>
</organism>
<evidence type="ECO:0000313" key="1">
    <source>
        <dbReference type="EMBL" id="SPP64386.1"/>
    </source>
</evidence>
<accession>A0A330L512</accession>
<protein>
    <recommendedName>
        <fullName evidence="3">DUF4398 domain-containing protein</fullName>
    </recommendedName>
</protein>
<sequence>MNVTINRLAPLMLGAILLAGCAKPPAEQLDAAEKALKEAQMSGAAIYTAQDYAKLEASLAAMKKEVTDQDGKFALFRDYGKAEQLAASAKADGERVKADAVKKKEEAKAGALQAQQVAQEAVKSAVDLVAGAPVGKDRAALEAIKNDVEALKASLNQIQLAIDKEDYPAAQTQAKAIHDKGQAVSAELQNALAKVGKGKPSAHKKK</sequence>
<evidence type="ECO:0000313" key="2">
    <source>
        <dbReference type="Proteomes" id="UP000248168"/>
    </source>
</evidence>
<keyword evidence="2" id="KW-1185">Reference proteome</keyword>
<dbReference type="EMBL" id="OUNR01000012">
    <property type="protein sequence ID" value="SPP64386.1"/>
    <property type="molecule type" value="Genomic_DNA"/>
</dbReference>
<evidence type="ECO:0008006" key="3">
    <source>
        <dbReference type="Google" id="ProtNLM"/>
    </source>
</evidence>
<dbReference type="PROSITE" id="PS51257">
    <property type="entry name" value="PROKAR_LIPOPROTEIN"/>
    <property type="match status" value="1"/>
</dbReference>
<dbReference type="Proteomes" id="UP000248168">
    <property type="component" value="Unassembled WGS sequence"/>
</dbReference>